<comment type="caution">
    <text evidence="1">The sequence shown here is derived from an EMBL/GenBank/DDBJ whole genome shotgun (WGS) entry which is preliminary data.</text>
</comment>
<gene>
    <name evidence="1" type="ORF">E2C01_024045</name>
</gene>
<organism evidence="1 2">
    <name type="scientific">Portunus trituberculatus</name>
    <name type="common">Swimming crab</name>
    <name type="synonym">Neptunus trituberculatus</name>
    <dbReference type="NCBI Taxonomy" id="210409"/>
    <lineage>
        <taxon>Eukaryota</taxon>
        <taxon>Metazoa</taxon>
        <taxon>Ecdysozoa</taxon>
        <taxon>Arthropoda</taxon>
        <taxon>Crustacea</taxon>
        <taxon>Multicrustacea</taxon>
        <taxon>Malacostraca</taxon>
        <taxon>Eumalacostraca</taxon>
        <taxon>Eucarida</taxon>
        <taxon>Decapoda</taxon>
        <taxon>Pleocyemata</taxon>
        <taxon>Brachyura</taxon>
        <taxon>Eubrachyura</taxon>
        <taxon>Portunoidea</taxon>
        <taxon>Portunidae</taxon>
        <taxon>Portuninae</taxon>
        <taxon>Portunus</taxon>
    </lineage>
</organism>
<dbReference type="EMBL" id="VSRR010002317">
    <property type="protein sequence ID" value="MPC30776.1"/>
    <property type="molecule type" value="Genomic_DNA"/>
</dbReference>
<proteinExistence type="predicted"/>
<name>A0A5B7EC52_PORTR</name>
<accession>A0A5B7EC52</accession>
<keyword evidence="2" id="KW-1185">Reference proteome</keyword>
<reference evidence="1 2" key="1">
    <citation type="submission" date="2019-05" db="EMBL/GenBank/DDBJ databases">
        <title>Another draft genome of Portunus trituberculatus and its Hox gene families provides insights of decapod evolution.</title>
        <authorList>
            <person name="Jeong J.-H."/>
            <person name="Song I."/>
            <person name="Kim S."/>
            <person name="Choi T."/>
            <person name="Kim D."/>
            <person name="Ryu S."/>
            <person name="Kim W."/>
        </authorList>
    </citation>
    <scope>NUCLEOTIDE SEQUENCE [LARGE SCALE GENOMIC DNA]</scope>
    <source>
        <tissue evidence="1">Muscle</tissue>
    </source>
</reference>
<dbReference type="Proteomes" id="UP000324222">
    <property type="component" value="Unassembled WGS sequence"/>
</dbReference>
<dbReference type="AlphaFoldDB" id="A0A5B7EC52"/>
<sequence length="68" mass="7423">MREVDALPCSATQYTPLDTYTEGRLRPPFKCGQYIRRESSGVSVDAADGVCLAAGWRQGRTGRVVTMA</sequence>
<evidence type="ECO:0000313" key="1">
    <source>
        <dbReference type="EMBL" id="MPC30776.1"/>
    </source>
</evidence>
<protein>
    <submittedName>
        <fullName evidence="1">Uncharacterized protein</fullName>
    </submittedName>
</protein>
<evidence type="ECO:0000313" key="2">
    <source>
        <dbReference type="Proteomes" id="UP000324222"/>
    </source>
</evidence>